<dbReference type="Proteomes" id="UP000440578">
    <property type="component" value="Unassembled WGS sequence"/>
</dbReference>
<evidence type="ECO:0000313" key="4">
    <source>
        <dbReference type="Proteomes" id="UP000440578"/>
    </source>
</evidence>
<evidence type="ECO:0000256" key="1">
    <source>
        <dbReference type="SAM" id="MobiDB-lite"/>
    </source>
</evidence>
<organism evidence="2 4">
    <name type="scientific">Amphibalanus amphitrite</name>
    <name type="common">Striped barnacle</name>
    <name type="synonym">Balanus amphitrite</name>
    <dbReference type="NCBI Taxonomy" id="1232801"/>
    <lineage>
        <taxon>Eukaryota</taxon>
        <taxon>Metazoa</taxon>
        <taxon>Ecdysozoa</taxon>
        <taxon>Arthropoda</taxon>
        <taxon>Crustacea</taxon>
        <taxon>Multicrustacea</taxon>
        <taxon>Cirripedia</taxon>
        <taxon>Thoracica</taxon>
        <taxon>Thoracicalcarea</taxon>
        <taxon>Balanomorpha</taxon>
        <taxon>Balanoidea</taxon>
        <taxon>Balanidae</taxon>
        <taxon>Amphibalaninae</taxon>
        <taxon>Amphibalanus</taxon>
    </lineage>
</organism>
<dbReference type="OrthoDB" id="365077at2759"/>
<evidence type="ECO:0000313" key="3">
    <source>
        <dbReference type="EMBL" id="KAF0313071.1"/>
    </source>
</evidence>
<gene>
    <name evidence="3" type="ORF">FJT64_016315</name>
    <name evidence="2" type="ORF">FJT64_016738</name>
</gene>
<feature type="region of interest" description="Disordered" evidence="1">
    <location>
        <begin position="105"/>
        <end position="125"/>
    </location>
</feature>
<dbReference type="AlphaFoldDB" id="A0A6A4X4U3"/>
<name>A0A6A4X4U3_AMPAM</name>
<protein>
    <submittedName>
        <fullName evidence="2">Uncharacterized protein</fullName>
    </submittedName>
</protein>
<evidence type="ECO:0000313" key="2">
    <source>
        <dbReference type="EMBL" id="KAF0312509.1"/>
    </source>
</evidence>
<accession>A0A6A4X4U3</accession>
<keyword evidence="4" id="KW-1185">Reference proteome</keyword>
<proteinExistence type="predicted"/>
<dbReference type="EMBL" id="VIIS01000164">
    <property type="protein sequence ID" value="KAF0312509.1"/>
    <property type="molecule type" value="Genomic_DNA"/>
</dbReference>
<reference evidence="2 4" key="1">
    <citation type="submission" date="2019-07" db="EMBL/GenBank/DDBJ databases">
        <title>Draft genome assembly of a fouling barnacle, Amphibalanus amphitrite (Darwin, 1854): The first reference genome for Thecostraca.</title>
        <authorList>
            <person name="Kim W."/>
        </authorList>
    </citation>
    <scope>NUCLEOTIDE SEQUENCE [LARGE SCALE GENOMIC DNA]</scope>
    <source>
        <strain evidence="2">SNU_AA5</strain>
        <tissue evidence="2">Soma without cirri and trophi</tissue>
    </source>
</reference>
<sequence>MSRAAPATVTAAAAAAWTVILRSAVARAARALSALRARHPEPSSPRPRTPQVPAVPVVSADGGAIPASSMWPAAESSASGRSACRQPLLLPLLMLLLLTAADGRPASTDAPRPARSVGKCQPKPESPLLEQRTLCPFTKQTTRVFAERSDREVERAVLDPECAGGDRSCGEGGRGECVAVNARITSGDMHETVPLAFVCAYRLDASRAQRVPSLSDPAR</sequence>
<dbReference type="EMBL" id="VIIS01000116">
    <property type="protein sequence ID" value="KAF0313071.1"/>
    <property type="molecule type" value="Genomic_DNA"/>
</dbReference>
<comment type="caution">
    <text evidence="2">The sequence shown here is derived from an EMBL/GenBank/DDBJ whole genome shotgun (WGS) entry which is preliminary data.</text>
</comment>